<dbReference type="EMBL" id="JAKLMC020000002">
    <property type="protein sequence ID" value="KAK5957591.1"/>
    <property type="molecule type" value="Genomic_DNA"/>
</dbReference>
<sequence>MPSLPHKPALDPTSTTILVTGASGHIASHIVNEALQLGYRVRGTARTKEKCDNTTKIYDNSNYSAVVVSDFSKPSPEIDEAVKGVDSVMMVASDTTFSEDAKSVIEGVVHGVEAFLRAAAKEGSVKRFTLTSSSSAVLVPRPNVEMSVDANTWDDEAVEGAWKRKGEAIGPNPYPFVVYAASKTEGERAMWRFMREEKPGFVCNAVLPNTNFGRVLRGGSSGATGGMLVDLFREGRRAFLPPQYYVDVIDDARLHLCAAVLDGSLENERIFAFAGPFNWNDAVDAIGRVRPDCKVKLEKDPDEGRDLSKVPNQLGAELLRKWFGQDGYKSFDQCVKENLEGV</sequence>
<name>A0AAN8IB59_9EURO</name>
<evidence type="ECO:0000256" key="2">
    <source>
        <dbReference type="ARBA" id="ARBA00023445"/>
    </source>
</evidence>
<dbReference type="SUPFAM" id="SSF51735">
    <property type="entry name" value="NAD(P)-binding Rossmann-fold domains"/>
    <property type="match status" value="1"/>
</dbReference>
<accession>A0AAN8IB59</accession>
<dbReference type="Proteomes" id="UP001316803">
    <property type="component" value="Unassembled WGS sequence"/>
</dbReference>
<keyword evidence="1" id="KW-0560">Oxidoreductase</keyword>
<comment type="caution">
    <text evidence="4">The sequence shown here is derived from an EMBL/GenBank/DDBJ whole genome shotgun (WGS) entry which is preliminary data.</text>
</comment>
<feature type="domain" description="NAD-dependent epimerase/dehydratase" evidence="3">
    <location>
        <begin position="17"/>
        <end position="207"/>
    </location>
</feature>
<keyword evidence="5" id="KW-1185">Reference proteome</keyword>
<proteinExistence type="inferred from homology"/>
<reference evidence="4 5" key="1">
    <citation type="submission" date="2022-12" db="EMBL/GenBank/DDBJ databases">
        <title>Genomic features and morphological characterization of a novel Knufia sp. strain isolated from spacecraft assembly facility.</title>
        <authorList>
            <person name="Teixeira M."/>
            <person name="Chander A.M."/>
            <person name="Stajich J.E."/>
            <person name="Venkateswaran K."/>
        </authorList>
    </citation>
    <scope>NUCLEOTIDE SEQUENCE [LARGE SCALE GENOMIC DNA]</scope>
    <source>
        <strain evidence="4 5">FJI-L2-BK-P2</strain>
    </source>
</reference>
<evidence type="ECO:0000313" key="5">
    <source>
        <dbReference type="Proteomes" id="UP001316803"/>
    </source>
</evidence>
<evidence type="ECO:0000313" key="4">
    <source>
        <dbReference type="EMBL" id="KAK5957591.1"/>
    </source>
</evidence>
<dbReference type="AlphaFoldDB" id="A0AAN8IB59"/>
<protein>
    <recommendedName>
        <fullName evidence="3">NAD-dependent epimerase/dehydratase domain-containing protein</fullName>
    </recommendedName>
</protein>
<organism evidence="4 5">
    <name type="scientific">Knufia fluminis</name>
    <dbReference type="NCBI Taxonomy" id="191047"/>
    <lineage>
        <taxon>Eukaryota</taxon>
        <taxon>Fungi</taxon>
        <taxon>Dikarya</taxon>
        <taxon>Ascomycota</taxon>
        <taxon>Pezizomycotina</taxon>
        <taxon>Eurotiomycetes</taxon>
        <taxon>Chaetothyriomycetidae</taxon>
        <taxon>Chaetothyriales</taxon>
        <taxon>Trichomeriaceae</taxon>
        <taxon>Knufia</taxon>
    </lineage>
</organism>
<gene>
    <name evidence="4" type="ORF">OHC33_000778</name>
</gene>
<dbReference type="InterPro" id="IPR001509">
    <property type="entry name" value="Epimerase_deHydtase"/>
</dbReference>
<dbReference type="InterPro" id="IPR036291">
    <property type="entry name" value="NAD(P)-bd_dom_sf"/>
</dbReference>
<comment type="similarity">
    <text evidence="2">Belongs to the NAD(P)-dependent epimerase/dehydratase family. Dihydroflavonol-4-reductase subfamily.</text>
</comment>
<dbReference type="InterPro" id="IPR050425">
    <property type="entry name" value="NAD(P)_dehydrat-like"/>
</dbReference>
<dbReference type="Gene3D" id="3.40.50.720">
    <property type="entry name" value="NAD(P)-binding Rossmann-like Domain"/>
    <property type="match status" value="1"/>
</dbReference>
<dbReference type="PANTHER" id="PTHR10366">
    <property type="entry name" value="NAD DEPENDENT EPIMERASE/DEHYDRATASE"/>
    <property type="match status" value="1"/>
</dbReference>
<dbReference type="GO" id="GO:0016616">
    <property type="term" value="F:oxidoreductase activity, acting on the CH-OH group of donors, NAD or NADP as acceptor"/>
    <property type="evidence" value="ECO:0007669"/>
    <property type="project" value="TreeGrafter"/>
</dbReference>
<evidence type="ECO:0000256" key="1">
    <source>
        <dbReference type="ARBA" id="ARBA00023002"/>
    </source>
</evidence>
<dbReference type="Pfam" id="PF01370">
    <property type="entry name" value="Epimerase"/>
    <property type="match status" value="1"/>
</dbReference>
<evidence type="ECO:0000259" key="3">
    <source>
        <dbReference type="Pfam" id="PF01370"/>
    </source>
</evidence>
<dbReference type="PANTHER" id="PTHR10366:SF562">
    <property type="entry name" value="ALDEHYDE REDUCTASE II (AFU_ORTHOLOGUE AFUA_1G11360)"/>
    <property type="match status" value="1"/>
</dbReference>